<dbReference type="InterPro" id="IPR006597">
    <property type="entry name" value="Sel1-like"/>
</dbReference>
<organism evidence="2">
    <name type="scientific">marine metagenome</name>
    <dbReference type="NCBI Taxonomy" id="408172"/>
    <lineage>
        <taxon>unclassified sequences</taxon>
        <taxon>metagenomes</taxon>
        <taxon>ecological metagenomes</taxon>
    </lineage>
</organism>
<dbReference type="InterPro" id="IPR050767">
    <property type="entry name" value="Sel1_AlgK"/>
</dbReference>
<dbReference type="InterPro" id="IPR011990">
    <property type="entry name" value="TPR-like_helical_dom_sf"/>
</dbReference>
<evidence type="ECO:0000259" key="1">
    <source>
        <dbReference type="SMART" id="SM00460"/>
    </source>
</evidence>
<dbReference type="Pfam" id="PF08238">
    <property type="entry name" value="Sel1"/>
    <property type="match status" value="3"/>
</dbReference>
<dbReference type="InterPro" id="IPR002931">
    <property type="entry name" value="Transglutaminase-like"/>
</dbReference>
<feature type="domain" description="Transglutaminase-like" evidence="1">
    <location>
        <begin position="366"/>
        <end position="430"/>
    </location>
</feature>
<dbReference type="SUPFAM" id="SSF81901">
    <property type="entry name" value="HCP-like"/>
    <property type="match status" value="1"/>
</dbReference>
<accession>A0A382BPS6</accession>
<dbReference type="PANTHER" id="PTHR11102:SF160">
    <property type="entry name" value="ERAD-ASSOCIATED E3 UBIQUITIN-PROTEIN LIGASE COMPONENT HRD3"/>
    <property type="match status" value="1"/>
</dbReference>
<proteinExistence type="predicted"/>
<protein>
    <recommendedName>
        <fullName evidence="1">Transglutaminase-like domain-containing protein</fullName>
    </recommendedName>
</protein>
<dbReference type="PANTHER" id="PTHR11102">
    <property type="entry name" value="SEL-1-LIKE PROTEIN"/>
    <property type="match status" value="1"/>
</dbReference>
<dbReference type="EMBL" id="UINC01030823">
    <property type="protein sequence ID" value="SVB15836.1"/>
    <property type="molecule type" value="Genomic_DNA"/>
</dbReference>
<dbReference type="SUPFAM" id="SSF54001">
    <property type="entry name" value="Cysteine proteinases"/>
    <property type="match status" value="1"/>
</dbReference>
<evidence type="ECO:0000313" key="2">
    <source>
        <dbReference type="EMBL" id="SVB15836.1"/>
    </source>
</evidence>
<reference evidence="2" key="1">
    <citation type="submission" date="2018-05" db="EMBL/GenBank/DDBJ databases">
        <authorList>
            <person name="Lanie J.A."/>
            <person name="Ng W.-L."/>
            <person name="Kazmierczak K.M."/>
            <person name="Andrzejewski T.M."/>
            <person name="Davidsen T.M."/>
            <person name="Wayne K.J."/>
            <person name="Tettelin H."/>
            <person name="Glass J.I."/>
            <person name="Rusch D."/>
            <person name="Podicherti R."/>
            <person name="Tsui H.-C.T."/>
            <person name="Winkler M.E."/>
        </authorList>
    </citation>
    <scope>NUCLEOTIDE SEQUENCE</scope>
</reference>
<dbReference type="Gene3D" id="3.10.620.30">
    <property type="match status" value="1"/>
</dbReference>
<name>A0A382BPS6_9ZZZZ</name>
<dbReference type="Gene3D" id="1.25.40.10">
    <property type="entry name" value="Tetratricopeptide repeat domain"/>
    <property type="match status" value="1"/>
</dbReference>
<dbReference type="SMART" id="SM00460">
    <property type="entry name" value="TGc"/>
    <property type="match status" value="1"/>
</dbReference>
<dbReference type="InterPro" id="IPR038765">
    <property type="entry name" value="Papain-like_cys_pep_sf"/>
</dbReference>
<dbReference type="SMART" id="SM00671">
    <property type="entry name" value="SEL1"/>
    <property type="match status" value="3"/>
</dbReference>
<dbReference type="AlphaFoldDB" id="A0A382BPS6"/>
<feature type="non-terminal residue" evidence="2">
    <location>
        <position position="1"/>
    </location>
</feature>
<sequence>AMSETMRSLSDEENQFLNRFLNKKFWYGLYLEKEKFGHLYYDLYLDQKDQKEVVVFETAMTTKASVEGEESIHKENEKYFHDKETGELLSCSVESSESINNKKTGHIAVKNDSAWLVTDLGGSKREVPVLIENYGLKEMFSEDTWVLSAPKIGDKQKGYLFTCSDMKYEEGTDEVKAIGSSLILGSKVKSYDIIFTSEGLEMLAKVLEDGRLWSMHMGPMFVQMEPENIAKNHSLVALDISKPIKIKNPIDNHKNLNFLKLEISSETLVNMPESFQQKVIKSGEHTFTVSLGPKTAFRQKAQKSDYAKYTAASFEYPTSHPELSNLARKVVGEAKTDDEKIWNILMFVSNALIDDYWSNNENVLEIIKNQRGDCTEHAKVFVTLARASGLPAREASGFVYNDEEDNPGFSGHAWAEVIVDGHWVGVDPSWGEREITPIRLKLGKLYDIGLTSENSSIKVVEKKYKFKASDKEIEIGKELNKKKDYEKEIAHWKALANKGDAFAQNSLGLIYGSNERGVSQDHKTEFKWHSLAAKQGFSPAQFNLGIMYTNGEGVQESSTNATFWFSEAAKQGDLAATYFLAEAYEKGEGVPKDRKEAFDLYKVAAGASIFE</sequence>
<dbReference type="Pfam" id="PF01841">
    <property type="entry name" value="Transglut_core"/>
    <property type="match status" value="1"/>
</dbReference>
<gene>
    <name evidence="2" type="ORF">METZ01_LOCUS168690</name>
</gene>